<dbReference type="GO" id="GO:0005886">
    <property type="term" value="C:plasma membrane"/>
    <property type="evidence" value="ECO:0007669"/>
    <property type="project" value="UniProtKB-SubCell"/>
</dbReference>
<dbReference type="InterPro" id="IPR007401">
    <property type="entry name" value="DUF454"/>
</dbReference>
<feature type="transmembrane region" description="Helical" evidence="2">
    <location>
        <begin position="12"/>
        <end position="36"/>
    </location>
</feature>
<keyword evidence="1 2" id="KW-0472">Membrane</keyword>
<protein>
    <recommendedName>
        <fullName evidence="1">Inner membrane protein</fullName>
    </recommendedName>
</protein>
<dbReference type="AlphaFoldDB" id="A0A1E5E1L6"/>
<reference evidence="3 4" key="1">
    <citation type="journal article" date="2012" name="Science">
        <title>Ecological populations of bacteria act as socially cohesive units of antibiotic production and resistance.</title>
        <authorList>
            <person name="Cordero O.X."/>
            <person name="Wildschutte H."/>
            <person name="Kirkup B."/>
            <person name="Proehl S."/>
            <person name="Ngo L."/>
            <person name="Hussain F."/>
            <person name="Le Roux F."/>
            <person name="Mincer T."/>
            <person name="Polz M.F."/>
        </authorList>
    </citation>
    <scope>NUCLEOTIDE SEQUENCE [LARGE SCALE GENOMIC DNA]</scope>
    <source>
        <strain evidence="3 4">1S-45</strain>
    </source>
</reference>
<gene>
    <name evidence="3" type="ORF">A1QC_09655</name>
</gene>
<evidence type="ECO:0000313" key="3">
    <source>
        <dbReference type="EMBL" id="OEF25159.1"/>
    </source>
</evidence>
<sequence>MIRKFLLNAVGGLALILGILGIFLPLLPTTPFLLLASACFMRSNEKFHHWIHHHPHLGPIINNWNTHKAVSSAMKKRGFILLTISFLFSFIMMPIWWMRLGVVAGFAVLFFFFYRLPVHDPVSDVAEADENH</sequence>
<organism evidence="3 4">
    <name type="scientific">Vibrio rumoiensis 1S-45</name>
    <dbReference type="NCBI Taxonomy" id="1188252"/>
    <lineage>
        <taxon>Bacteria</taxon>
        <taxon>Pseudomonadati</taxon>
        <taxon>Pseudomonadota</taxon>
        <taxon>Gammaproteobacteria</taxon>
        <taxon>Vibrionales</taxon>
        <taxon>Vibrionaceae</taxon>
        <taxon>Vibrio</taxon>
    </lineage>
</organism>
<keyword evidence="1" id="KW-0997">Cell inner membrane</keyword>
<keyword evidence="4" id="KW-1185">Reference proteome</keyword>
<accession>A0A1E5E1L6</accession>
<keyword evidence="2" id="KW-0812">Transmembrane</keyword>
<keyword evidence="2" id="KW-1133">Transmembrane helix</keyword>
<name>A0A1E5E1L6_9VIBR</name>
<proteinExistence type="predicted"/>
<evidence type="ECO:0000256" key="1">
    <source>
        <dbReference type="PIRNR" id="PIRNR016789"/>
    </source>
</evidence>
<dbReference type="PANTHER" id="PTHR35813">
    <property type="entry name" value="INNER MEMBRANE PROTEIN YBAN"/>
    <property type="match status" value="1"/>
</dbReference>
<dbReference type="STRING" id="1188252.A1QC_09655"/>
<comment type="caution">
    <text evidence="3">The sequence shown here is derived from an EMBL/GenBank/DDBJ whole genome shotgun (WGS) entry which is preliminary data.</text>
</comment>
<evidence type="ECO:0000313" key="4">
    <source>
        <dbReference type="Proteomes" id="UP000094070"/>
    </source>
</evidence>
<dbReference type="EMBL" id="AJYK02000067">
    <property type="protein sequence ID" value="OEF25159.1"/>
    <property type="molecule type" value="Genomic_DNA"/>
</dbReference>
<dbReference type="Proteomes" id="UP000094070">
    <property type="component" value="Unassembled WGS sequence"/>
</dbReference>
<comment type="subcellular location">
    <subcellularLocation>
        <location evidence="1">Cell inner membrane</location>
        <topology evidence="1">Multi-pass membrane protein</topology>
    </subcellularLocation>
</comment>
<dbReference type="eggNOG" id="COG2832">
    <property type="taxonomic scope" value="Bacteria"/>
</dbReference>
<evidence type="ECO:0000256" key="2">
    <source>
        <dbReference type="SAM" id="Phobius"/>
    </source>
</evidence>
<dbReference type="Pfam" id="PF04304">
    <property type="entry name" value="DUF454"/>
    <property type="match status" value="1"/>
</dbReference>
<dbReference type="PIRSF" id="PIRSF016789">
    <property type="entry name" value="DUF454"/>
    <property type="match status" value="1"/>
</dbReference>
<keyword evidence="1" id="KW-1003">Cell membrane</keyword>
<feature type="transmembrane region" description="Helical" evidence="2">
    <location>
        <begin position="102"/>
        <end position="118"/>
    </location>
</feature>
<dbReference type="PANTHER" id="PTHR35813:SF1">
    <property type="entry name" value="INNER MEMBRANE PROTEIN YBAN"/>
    <property type="match status" value="1"/>
</dbReference>